<proteinExistence type="predicted"/>
<dbReference type="EMBL" id="JAHHIF010000015">
    <property type="protein sequence ID" value="MBW4545390.1"/>
    <property type="molecule type" value="Genomic_DNA"/>
</dbReference>
<sequence>MCLPNTREPHIELAIDVFKSQNPILLISLKDFLTVLPNPKCVEEVLTAALYQLAETDSDACRWILRNSHYLEPELDIAAVAIQLASTKLQKQGFVLGIDFQVELNHRLQVTEQAKARLMIENSPGDRLLIEKILQASD</sequence>
<accession>A0A951PK18</accession>
<comment type="caution">
    <text evidence="1">The sequence shown here is derived from an EMBL/GenBank/DDBJ whole genome shotgun (WGS) entry which is preliminary data.</text>
</comment>
<organism evidence="1 2">
    <name type="scientific">Symplocastrum torsivum CPER-KK1</name>
    <dbReference type="NCBI Taxonomy" id="450513"/>
    <lineage>
        <taxon>Bacteria</taxon>
        <taxon>Bacillati</taxon>
        <taxon>Cyanobacteriota</taxon>
        <taxon>Cyanophyceae</taxon>
        <taxon>Oscillatoriophycideae</taxon>
        <taxon>Oscillatoriales</taxon>
        <taxon>Microcoleaceae</taxon>
        <taxon>Symplocastrum</taxon>
    </lineage>
</organism>
<protein>
    <submittedName>
        <fullName evidence="1">Uncharacterized protein</fullName>
    </submittedName>
</protein>
<dbReference type="Proteomes" id="UP000753908">
    <property type="component" value="Unassembled WGS sequence"/>
</dbReference>
<gene>
    <name evidence="1" type="ORF">KME25_13220</name>
</gene>
<evidence type="ECO:0000313" key="1">
    <source>
        <dbReference type="EMBL" id="MBW4545390.1"/>
    </source>
</evidence>
<evidence type="ECO:0000313" key="2">
    <source>
        <dbReference type="Proteomes" id="UP000753908"/>
    </source>
</evidence>
<name>A0A951PK18_9CYAN</name>
<reference evidence="1" key="1">
    <citation type="submission" date="2021-05" db="EMBL/GenBank/DDBJ databases">
        <authorList>
            <person name="Pietrasiak N."/>
            <person name="Ward R."/>
            <person name="Stajich J.E."/>
            <person name="Kurbessoian T."/>
        </authorList>
    </citation>
    <scope>NUCLEOTIDE SEQUENCE</scope>
    <source>
        <strain evidence="1">CPER-KK1</strain>
    </source>
</reference>
<dbReference type="AlphaFoldDB" id="A0A951PK18"/>
<reference evidence="1" key="2">
    <citation type="journal article" date="2022" name="Microbiol. Resour. Announc.">
        <title>Metagenome Sequencing to Explore Phylogenomics of Terrestrial Cyanobacteria.</title>
        <authorList>
            <person name="Ward R.D."/>
            <person name="Stajich J.E."/>
            <person name="Johansen J.R."/>
            <person name="Huntemann M."/>
            <person name="Clum A."/>
            <person name="Foster B."/>
            <person name="Foster B."/>
            <person name="Roux S."/>
            <person name="Palaniappan K."/>
            <person name="Varghese N."/>
            <person name="Mukherjee S."/>
            <person name="Reddy T.B.K."/>
            <person name="Daum C."/>
            <person name="Copeland A."/>
            <person name="Chen I.A."/>
            <person name="Ivanova N.N."/>
            <person name="Kyrpides N.C."/>
            <person name="Shapiro N."/>
            <person name="Eloe-Fadrosh E.A."/>
            <person name="Pietrasiak N."/>
        </authorList>
    </citation>
    <scope>NUCLEOTIDE SEQUENCE</scope>
    <source>
        <strain evidence="1">CPER-KK1</strain>
    </source>
</reference>